<sequence length="458" mass="50130">MTEEQHPLARRRLELDLTQEGLAEQTGVDRRTVQRWEAGERVPQLLTRNMLAKALRLTRKQLDALFTGTPGATRSGGRQADWGAAPGAGAAFREQALSGHLAQRGGERNLDDPELALAYRRQQDPAEIDDMHRREALRAFSMVGTMLALWSADSGTPAATDFDAEDYTKLNSHLWQVYALAPSKAQVLPVVRTQLGVLNTQLQCSRSLAVKRRICAAAGDLYQLKGEIHFDGNDYTAAADSYSLAAHASETAGDFDLWACAMTRHSFLSVYERRFGEAAPMLDLAAELARRGDPSLSTRHWVAVVQAETHAGLGDLAACQRALDAAEEVRALTGTIHNGGWLRFDGARLAEERGTCYASLGRHDLAEVALTDALRQKLTPRRRASVLADLAVIGAQQRDADRVISYANAVLAEARNTGSDVIRRKLTGLHRHLVPLLADKQVQRLSGEIKALTGFSSR</sequence>
<dbReference type="GO" id="GO:0003677">
    <property type="term" value="F:DNA binding"/>
    <property type="evidence" value="ECO:0007669"/>
    <property type="project" value="UniProtKB-KW"/>
</dbReference>
<dbReference type="Pfam" id="PF01381">
    <property type="entry name" value="HTH_3"/>
    <property type="match status" value="1"/>
</dbReference>
<dbReference type="InterPro" id="IPR011990">
    <property type="entry name" value="TPR-like_helical_dom_sf"/>
</dbReference>
<dbReference type="Gene3D" id="1.25.40.10">
    <property type="entry name" value="Tetratricopeptide repeat domain"/>
    <property type="match status" value="1"/>
</dbReference>
<gene>
    <name evidence="2" type="ORF">SAMN05421507_102697</name>
</gene>
<evidence type="ECO:0000313" key="3">
    <source>
        <dbReference type="Proteomes" id="UP000199691"/>
    </source>
</evidence>
<keyword evidence="3" id="KW-1185">Reference proteome</keyword>
<evidence type="ECO:0000313" key="2">
    <source>
        <dbReference type="EMBL" id="SDO49018.1"/>
    </source>
</evidence>
<dbReference type="InterPro" id="IPR010982">
    <property type="entry name" value="Lambda_DNA-bd_dom_sf"/>
</dbReference>
<accession>A0A1H0JYZ6</accession>
<feature type="domain" description="HTH cro/C1-type" evidence="1">
    <location>
        <begin position="8"/>
        <end position="62"/>
    </location>
</feature>
<dbReference type="SMART" id="SM00530">
    <property type="entry name" value="HTH_XRE"/>
    <property type="match status" value="1"/>
</dbReference>
<organism evidence="2 3">
    <name type="scientific">Lentzea jiangxiensis</name>
    <dbReference type="NCBI Taxonomy" id="641025"/>
    <lineage>
        <taxon>Bacteria</taxon>
        <taxon>Bacillati</taxon>
        <taxon>Actinomycetota</taxon>
        <taxon>Actinomycetes</taxon>
        <taxon>Pseudonocardiales</taxon>
        <taxon>Pseudonocardiaceae</taxon>
        <taxon>Lentzea</taxon>
    </lineage>
</organism>
<dbReference type="Proteomes" id="UP000199691">
    <property type="component" value="Unassembled WGS sequence"/>
</dbReference>
<keyword evidence="2" id="KW-0238">DNA-binding</keyword>
<dbReference type="RefSeq" id="WP_090096639.1">
    <property type="nucleotide sequence ID" value="NZ_FNIX01000002.1"/>
</dbReference>
<proteinExistence type="predicted"/>
<dbReference type="InterPro" id="IPR001387">
    <property type="entry name" value="Cro/C1-type_HTH"/>
</dbReference>
<dbReference type="EMBL" id="FNIX01000002">
    <property type="protein sequence ID" value="SDO49018.1"/>
    <property type="molecule type" value="Genomic_DNA"/>
</dbReference>
<dbReference type="CDD" id="cd00093">
    <property type="entry name" value="HTH_XRE"/>
    <property type="match status" value="1"/>
</dbReference>
<dbReference type="Gene3D" id="1.10.260.40">
    <property type="entry name" value="lambda repressor-like DNA-binding domains"/>
    <property type="match status" value="1"/>
</dbReference>
<dbReference type="SUPFAM" id="SSF47413">
    <property type="entry name" value="lambda repressor-like DNA-binding domains"/>
    <property type="match status" value="1"/>
</dbReference>
<name>A0A1H0JYZ6_9PSEU</name>
<dbReference type="AlphaFoldDB" id="A0A1H0JYZ6"/>
<reference evidence="3" key="1">
    <citation type="submission" date="2016-10" db="EMBL/GenBank/DDBJ databases">
        <authorList>
            <person name="Varghese N."/>
            <person name="Submissions S."/>
        </authorList>
    </citation>
    <scope>NUCLEOTIDE SEQUENCE [LARGE SCALE GENOMIC DNA]</scope>
    <source>
        <strain evidence="3">CGMCC 4.6609</strain>
    </source>
</reference>
<dbReference type="PROSITE" id="PS50943">
    <property type="entry name" value="HTH_CROC1"/>
    <property type="match status" value="1"/>
</dbReference>
<protein>
    <submittedName>
        <fullName evidence="2">DNA-binding transcriptional regulator, XRE-family HTH domain</fullName>
    </submittedName>
</protein>
<dbReference type="STRING" id="641025.SAMN05421507_102697"/>
<dbReference type="SUPFAM" id="SSF48452">
    <property type="entry name" value="TPR-like"/>
    <property type="match status" value="1"/>
</dbReference>
<evidence type="ECO:0000259" key="1">
    <source>
        <dbReference type="PROSITE" id="PS50943"/>
    </source>
</evidence>
<dbReference type="OrthoDB" id="3831424at2"/>